<name>B6AJ06_CRYMR</name>
<dbReference type="GeneID" id="6997709"/>
<keyword evidence="1" id="KW-0880">Kelch repeat</keyword>
<dbReference type="EMBL" id="DS989737">
    <property type="protein sequence ID" value="EEA08197.1"/>
    <property type="molecule type" value="Genomic_DNA"/>
</dbReference>
<dbReference type="Pfam" id="PF24681">
    <property type="entry name" value="Kelch_KLHDC2_KLHL20_DRC7"/>
    <property type="match status" value="1"/>
</dbReference>
<dbReference type="SUPFAM" id="SSF117281">
    <property type="entry name" value="Kelch motif"/>
    <property type="match status" value="2"/>
</dbReference>
<dbReference type="AlphaFoldDB" id="B6AJ06"/>
<reference evidence="3" key="1">
    <citation type="submission" date="2008-06" db="EMBL/GenBank/DDBJ databases">
        <authorList>
            <person name="Lorenzi H."/>
            <person name="Inman J."/>
            <person name="Miller J."/>
            <person name="Schobel S."/>
            <person name="Amedeo P."/>
            <person name="Caler E.V."/>
            <person name="da Silva J."/>
        </authorList>
    </citation>
    <scope>NUCLEOTIDE SEQUENCE [LARGE SCALE GENOMIC DNA]</scope>
    <source>
        <strain evidence="3">RN66</strain>
    </source>
</reference>
<sequence length="729" mass="84875">MKLSYFKVAESNMGYNDNNNNSNISYPILKWSIESTGNRNYDSNSYSENNEDINNMNVPCYRRSHSCVLINEEELLLLFGFNSKYNVNCSDCFIYSIKEKEWKKLSIIGDIPPSRYDASVEKLYDNCIILYGGSNGSDIYSDLYILRLSLSYSLNKKILISERVHVDGDYLPRVANTSFNLIKKYNRIYMFGGFLMWNNTVDITNESYNNINSELDDNFINNHSNHSNYQSIYNSRISQYNIDYDNILLIGNLWCTNIMYELDITNLLNSNEKYSYTSSRNSNGINNKLIKLPKLKSSILSTGDGYHKLKSENNKVNNINANNNNTESNGNKDQYILSSNLIRKSILKNCSNNNNNNNNIIKQGFSNNMNNILYKKVNNYIDNQGNIPSNCDNDISLIHNLRNYPKEEVNNSFINNNKYNKVVKSRRIRVPLNITPRCGHSSIIMSDNENNEKIYYFGGCTTGGFTNKILIFNVTKLNDILTQSKKIDVLDVCTNCCKTSPFTVMNDTINNYSNENNYQCTCKSWEIIEIFSGSPPPGLSCSILMKWYDFIYVIDGLLEKENSIWDIYKGVYIFDTKTNIWYNINNMIIYDHKQDHKIDFYYEDCDKVDFITNNRNNHDLIIHNRPSLIFTGCVYMKDQLFLIGGIKDSYNNGDCMDIISLKLSTWTKELDYFYPQSFRKVTNILLYNQDYNNYYQIISNNNIYKFSQRIIPIDIINIIISFCGYHWFD</sequence>
<dbReference type="Proteomes" id="UP000001460">
    <property type="component" value="Unassembled WGS sequence"/>
</dbReference>
<dbReference type="RefSeq" id="XP_002142546.1">
    <property type="nucleotide sequence ID" value="XM_002142510.1"/>
</dbReference>
<keyword evidence="4" id="KW-1185">Reference proteome</keyword>
<dbReference type="STRING" id="441375.B6AJ06"/>
<dbReference type="VEuPathDB" id="CryptoDB:CMU_011470"/>
<evidence type="ECO:0000256" key="2">
    <source>
        <dbReference type="ARBA" id="ARBA00022737"/>
    </source>
</evidence>
<dbReference type="PANTHER" id="PTHR46093:SF18">
    <property type="entry name" value="FIBRONECTIN TYPE-III DOMAIN-CONTAINING PROTEIN"/>
    <property type="match status" value="1"/>
</dbReference>
<organism evidence="3 4">
    <name type="scientific">Cryptosporidium muris (strain RN66)</name>
    <dbReference type="NCBI Taxonomy" id="441375"/>
    <lineage>
        <taxon>Eukaryota</taxon>
        <taxon>Sar</taxon>
        <taxon>Alveolata</taxon>
        <taxon>Apicomplexa</taxon>
        <taxon>Conoidasida</taxon>
        <taxon>Coccidia</taxon>
        <taxon>Eucoccidiorida</taxon>
        <taxon>Eimeriorina</taxon>
        <taxon>Cryptosporidiidae</taxon>
        <taxon>Cryptosporidium</taxon>
    </lineage>
</organism>
<evidence type="ECO:0000313" key="4">
    <source>
        <dbReference type="Proteomes" id="UP000001460"/>
    </source>
</evidence>
<gene>
    <name evidence="3" type="ORF">CMU_011470</name>
</gene>
<dbReference type="InterPro" id="IPR015915">
    <property type="entry name" value="Kelch-typ_b-propeller"/>
</dbReference>
<accession>B6AJ06</accession>
<dbReference type="PANTHER" id="PTHR46093">
    <property type="entry name" value="ACYL-COA-BINDING DOMAIN-CONTAINING PROTEIN 5"/>
    <property type="match status" value="1"/>
</dbReference>
<evidence type="ECO:0000256" key="1">
    <source>
        <dbReference type="ARBA" id="ARBA00022441"/>
    </source>
</evidence>
<dbReference type="Gene3D" id="2.120.10.80">
    <property type="entry name" value="Kelch-type beta propeller"/>
    <property type="match status" value="2"/>
</dbReference>
<evidence type="ECO:0000313" key="3">
    <source>
        <dbReference type="EMBL" id="EEA08197.1"/>
    </source>
</evidence>
<keyword evidence="2" id="KW-0677">Repeat</keyword>
<proteinExistence type="predicted"/>
<protein>
    <submittedName>
        <fullName evidence="3">Kelch motif family protein</fullName>
    </submittedName>
</protein>